<evidence type="ECO:0000313" key="1">
    <source>
        <dbReference type="EMBL" id="NNH71964.1"/>
    </source>
</evidence>
<dbReference type="EMBL" id="JABELX010000006">
    <property type="protein sequence ID" value="NNH71964.1"/>
    <property type="molecule type" value="Genomic_DNA"/>
</dbReference>
<name>A0A849C047_9NOCA</name>
<dbReference type="Proteomes" id="UP000586827">
    <property type="component" value="Unassembled WGS sequence"/>
</dbReference>
<comment type="caution">
    <text evidence="1">The sequence shown here is derived from an EMBL/GenBank/DDBJ whole genome shotgun (WGS) entry which is preliminary data.</text>
</comment>
<proteinExistence type="predicted"/>
<organism evidence="1 2">
    <name type="scientific">Nocardia uniformis</name>
    <dbReference type="NCBI Taxonomy" id="53432"/>
    <lineage>
        <taxon>Bacteria</taxon>
        <taxon>Bacillati</taxon>
        <taxon>Actinomycetota</taxon>
        <taxon>Actinomycetes</taxon>
        <taxon>Mycobacteriales</taxon>
        <taxon>Nocardiaceae</taxon>
        <taxon>Nocardia</taxon>
    </lineage>
</organism>
<keyword evidence="2" id="KW-1185">Reference proteome</keyword>
<dbReference type="AlphaFoldDB" id="A0A849C047"/>
<protein>
    <submittedName>
        <fullName evidence="1">Uncharacterized protein</fullName>
    </submittedName>
</protein>
<evidence type="ECO:0000313" key="2">
    <source>
        <dbReference type="Proteomes" id="UP000586827"/>
    </source>
</evidence>
<sequence>MPVLRVNSVLAETAFGATPGRAAIELPAPADATESWLRAVSLGGVGHYAAARAELDRARRRTRDPVLRSLVHSTEGSLLRQLGWHALAAVSDGRAAALVLPDLPVAGRHPAESHAESGAAAAPYGAVTAVCDAVTGLAADALGTARPALAARLLNRCRIHLDTYLPDPEYSWRPRIRLHWVSAETALYHPGAGLIAAPTEPGWVPELAVPGPASADPALAHAEAASALSERSPSVRHRVKSRLIVAAAAAAGGDLDRARALADEVARQSLEFDLLPLRWACAMLRAGIDPASDGASEASECAMLLAARGGRLRSAS</sequence>
<dbReference type="RefSeq" id="WP_067527233.1">
    <property type="nucleotide sequence ID" value="NZ_JABELX010000006.1"/>
</dbReference>
<accession>A0A849C047</accession>
<reference evidence="1 2" key="1">
    <citation type="submission" date="2020-05" db="EMBL/GenBank/DDBJ databases">
        <title>MicrobeNet Type strains.</title>
        <authorList>
            <person name="Nicholson A.C."/>
        </authorList>
    </citation>
    <scope>NUCLEOTIDE SEQUENCE [LARGE SCALE GENOMIC DNA]</scope>
    <source>
        <strain evidence="1 2">JCM 3224</strain>
    </source>
</reference>
<gene>
    <name evidence="1" type="ORF">HLB23_19240</name>
</gene>